<dbReference type="PANTHER" id="PTHR33931">
    <property type="entry name" value="HOLIN-LIKE PROTEIN CIDA-RELATED"/>
    <property type="match status" value="1"/>
</dbReference>
<dbReference type="Pfam" id="PF03788">
    <property type="entry name" value="LrgA"/>
    <property type="match status" value="1"/>
</dbReference>
<evidence type="ECO:0000256" key="2">
    <source>
        <dbReference type="ARBA" id="ARBA00022475"/>
    </source>
</evidence>
<evidence type="ECO:0000256" key="5">
    <source>
        <dbReference type="ARBA" id="ARBA00023136"/>
    </source>
</evidence>
<keyword evidence="5 6" id="KW-0472">Membrane</keyword>
<evidence type="ECO:0000256" key="4">
    <source>
        <dbReference type="ARBA" id="ARBA00022989"/>
    </source>
</evidence>
<keyword evidence="3 6" id="KW-0812">Transmembrane</keyword>
<comment type="caution">
    <text evidence="7">The sequence shown here is derived from an EMBL/GenBank/DDBJ whole genome shotgun (WGS) entry which is preliminary data.</text>
</comment>
<evidence type="ECO:0000256" key="6">
    <source>
        <dbReference type="SAM" id="Phobius"/>
    </source>
</evidence>
<accession>B9Z1N0</accession>
<sequence>MIETLIWLIGYQLAGELICRSLALPLPGAVLGMLLLFLTLCVKKGIPASLNTHVPQLLGHFSLLFIPACAGVIVYWSLLTAHGWSLLATLAGATLITLLVPAVLLKLLLARRRRGDAA</sequence>
<evidence type="ECO:0000313" key="8">
    <source>
        <dbReference type="Proteomes" id="UP000003165"/>
    </source>
</evidence>
<dbReference type="eggNOG" id="COG1380">
    <property type="taxonomic scope" value="Bacteria"/>
</dbReference>
<feature type="transmembrane region" description="Helical" evidence="6">
    <location>
        <begin position="22"/>
        <end position="42"/>
    </location>
</feature>
<dbReference type="EMBL" id="ACIS01000003">
    <property type="protein sequence ID" value="EEG09325.1"/>
    <property type="molecule type" value="Genomic_DNA"/>
</dbReference>
<keyword evidence="4 6" id="KW-1133">Transmembrane helix</keyword>
<organism evidence="7 8">
    <name type="scientific">Pseudogulbenkiania ferrooxidans 2002</name>
    <dbReference type="NCBI Taxonomy" id="279714"/>
    <lineage>
        <taxon>Bacteria</taxon>
        <taxon>Pseudomonadati</taxon>
        <taxon>Pseudomonadota</taxon>
        <taxon>Betaproteobacteria</taxon>
        <taxon>Neisseriales</taxon>
        <taxon>Chromobacteriaceae</taxon>
        <taxon>Pseudogulbenkiania</taxon>
    </lineage>
</organism>
<dbReference type="AlphaFoldDB" id="B9Z1N0"/>
<feature type="transmembrane region" description="Helical" evidence="6">
    <location>
        <begin position="54"/>
        <end position="78"/>
    </location>
</feature>
<feature type="transmembrane region" description="Helical" evidence="6">
    <location>
        <begin position="84"/>
        <end position="109"/>
    </location>
</feature>
<protein>
    <submittedName>
        <fullName evidence="7">LrgA family protein</fullName>
    </submittedName>
</protein>
<comment type="subcellular location">
    <subcellularLocation>
        <location evidence="1">Cell membrane</location>
        <topology evidence="1">Multi-pass membrane protein</topology>
    </subcellularLocation>
</comment>
<dbReference type="PANTHER" id="PTHR33931:SF2">
    <property type="entry name" value="HOLIN-LIKE PROTEIN CIDA"/>
    <property type="match status" value="1"/>
</dbReference>
<dbReference type="RefSeq" id="WP_008953285.1">
    <property type="nucleotide sequence ID" value="NZ_ACIS01000003.1"/>
</dbReference>
<gene>
    <name evidence="7" type="ORF">FuraDRAFT_1265</name>
</gene>
<dbReference type="Proteomes" id="UP000003165">
    <property type="component" value="Unassembled WGS sequence"/>
</dbReference>
<keyword evidence="8" id="KW-1185">Reference proteome</keyword>
<reference evidence="7 8" key="1">
    <citation type="submission" date="2009-02" db="EMBL/GenBank/DDBJ databases">
        <title>Sequencing of the draft genome and assembly of Lutiella nitroferrum 2002.</title>
        <authorList>
            <consortium name="US DOE Joint Genome Institute (JGI-PGF)"/>
            <person name="Lucas S."/>
            <person name="Copeland A."/>
            <person name="Lapidus A."/>
            <person name="Glavina del Rio T."/>
            <person name="Tice H."/>
            <person name="Bruce D."/>
            <person name="Goodwin L."/>
            <person name="Pitluck S."/>
            <person name="Larimer F."/>
            <person name="Land M.L."/>
            <person name="Hauser L."/>
            <person name="Coates J.D."/>
        </authorList>
    </citation>
    <scope>NUCLEOTIDE SEQUENCE [LARGE SCALE GENOMIC DNA]</scope>
    <source>
        <strain evidence="7 8">2002</strain>
    </source>
</reference>
<dbReference type="GO" id="GO:0005886">
    <property type="term" value="C:plasma membrane"/>
    <property type="evidence" value="ECO:0007669"/>
    <property type="project" value="UniProtKB-SubCell"/>
</dbReference>
<dbReference type="InterPro" id="IPR005538">
    <property type="entry name" value="LrgA/CidA"/>
</dbReference>
<proteinExistence type="predicted"/>
<evidence type="ECO:0000313" key="7">
    <source>
        <dbReference type="EMBL" id="EEG09325.1"/>
    </source>
</evidence>
<evidence type="ECO:0000256" key="1">
    <source>
        <dbReference type="ARBA" id="ARBA00004651"/>
    </source>
</evidence>
<name>B9Z1N0_9NEIS</name>
<evidence type="ECO:0000256" key="3">
    <source>
        <dbReference type="ARBA" id="ARBA00022692"/>
    </source>
</evidence>
<keyword evidence="2" id="KW-1003">Cell membrane</keyword>